<dbReference type="RefSeq" id="WP_262069836.1">
    <property type="nucleotide sequence ID" value="NZ_JAMXOC010000020.1"/>
</dbReference>
<dbReference type="PANTHER" id="PTHR30093">
    <property type="entry name" value="GENERAL SECRETION PATHWAY PROTEIN G"/>
    <property type="match status" value="1"/>
</dbReference>
<evidence type="ECO:0000313" key="2">
    <source>
        <dbReference type="EMBL" id="MCP1110955.1"/>
    </source>
</evidence>
<proteinExistence type="predicted"/>
<dbReference type="PROSITE" id="PS00409">
    <property type="entry name" value="PROKAR_NTER_METHYL"/>
    <property type="match status" value="1"/>
</dbReference>
<protein>
    <submittedName>
        <fullName evidence="2">Prepilin-type N-terminal cleavage/methylation domain-containing protein</fullName>
    </submittedName>
</protein>
<sequence length="107" mass="11827">MNNKKGFTLVELVVVIAIIAILAAVTVPSFNGYLKRQKAEECRTQQKALVLHLKSERLRDPSMTMEKVIDKYKSELYCSDGGDYSAPDNNTVCCSKEGHGETSGVED</sequence>
<gene>
    <name evidence="2" type="ORF">NK118_11910</name>
</gene>
<dbReference type="NCBIfam" id="TIGR02532">
    <property type="entry name" value="IV_pilin_GFxxxE"/>
    <property type="match status" value="1"/>
</dbReference>
<reference evidence="2 3" key="1">
    <citation type="journal article" date="2022" name="Genome Biol. Evol.">
        <title>Host diet, physiology and behaviors set the stage for Lachnospiraceae cladogenesis.</title>
        <authorList>
            <person name="Vera-Ponce De Leon A."/>
            <person name="Schneider M."/>
            <person name="Jahnes B.C."/>
            <person name="Sadowski V."/>
            <person name="Camuy-Velez L.A."/>
            <person name="Duan J."/>
            <person name="Sabree Z.L."/>
        </authorList>
    </citation>
    <scope>NUCLEOTIDE SEQUENCE [LARGE SCALE GENOMIC DNA]</scope>
    <source>
        <strain evidence="2 3">PAL227</strain>
    </source>
</reference>
<accession>A0ABT1EJU1</accession>
<dbReference type="Gene3D" id="3.30.700.10">
    <property type="entry name" value="Glycoprotein, Type 4 Pilin"/>
    <property type="match status" value="1"/>
</dbReference>
<feature type="transmembrane region" description="Helical" evidence="1">
    <location>
        <begin position="12"/>
        <end position="34"/>
    </location>
</feature>
<dbReference type="Proteomes" id="UP001523565">
    <property type="component" value="Unassembled WGS sequence"/>
</dbReference>
<name>A0ABT1EJU1_9FIRM</name>
<keyword evidence="1" id="KW-0812">Transmembrane</keyword>
<keyword evidence="3" id="KW-1185">Reference proteome</keyword>
<keyword evidence="1" id="KW-1133">Transmembrane helix</keyword>
<comment type="caution">
    <text evidence="2">The sequence shown here is derived from an EMBL/GenBank/DDBJ whole genome shotgun (WGS) entry which is preliminary data.</text>
</comment>
<organism evidence="2 3">
    <name type="scientific">Ohessyouella blattaphilus</name>
    <dbReference type="NCBI Taxonomy" id="2949333"/>
    <lineage>
        <taxon>Bacteria</taxon>
        <taxon>Bacillati</taxon>
        <taxon>Bacillota</taxon>
        <taxon>Clostridia</taxon>
        <taxon>Lachnospirales</taxon>
        <taxon>Lachnospiraceae</taxon>
        <taxon>Ohessyouella</taxon>
    </lineage>
</organism>
<dbReference type="Pfam" id="PF07963">
    <property type="entry name" value="N_methyl"/>
    <property type="match status" value="1"/>
</dbReference>
<keyword evidence="1" id="KW-0472">Membrane</keyword>
<dbReference type="InterPro" id="IPR012902">
    <property type="entry name" value="N_methyl_site"/>
</dbReference>
<evidence type="ECO:0000313" key="3">
    <source>
        <dbReference type="Proteomes" id="UP001523565"/>
    </source>
</evidence>
<dbReference type="EMBL" id="JAMZFV010000020">
    <property type="protein sequence ID" value="MCP1110955.1"/>
    <property type="molecule type" value="Genomic_DNA"/>
</dbReference>
<evidence type="ECO:0000256" key="1">
    <source>
        <dbReference type="SAM" id="Phobius"/>
    </source>
</evidence>
<dbReference type="InterPro" id="IPR045584">
    <property type="entry name" value="Pilin-like"/>
</dbReference>
<dbReference type="SUPFAM" id="SSF54523">
    <property type="entry name" value="Pili subunits"/>
    <property type="match status" value="1"/>
</dbReference>